<dbReference type="InterPro" id="IPR036852">
    <property type="entry name" value="Peptidase_S8/S53_dom_sf"/>
</dbReference>
<dbReference type="InterPro" id="IPR023828">
    <property type="entry name" value="Peptidase_S8_Ser-AS"/>
</dbReference>
<dbReference type="GO" id="GO:0004252">
    <property type="term" value="F:serine-type endopeptidase activity"/>
    <property type="evidence" value="ECO:0007669"/>
    <property type="project" value="InterPro"/>
</dbReference>
<evidence type="ECO:0000256" key="1">
    <source>
        <dbReference type="ARBA" id="ARBA00022670"/>
    </source>
</evidence>
<keyword evidence="5" id="KW-1133">Transmembrane helix</keyword>
<accession>A0AA95HF23</accession>
<reference evidence="7" key="2">
    <citation type="submission" date="2023-04" db="EMBL/GenBank/DDBJ databases">
        <authorList>
            <person name="Beletskiy A.V."/>
            <person name="Mardanov A.V."/>
            <person name="Ravin N.V."/>
        </authorList>
    </citation>
    <scope>NUCLEOTIDE SEQUENCE</scope>
    <source>
        <strain evidence="7">GKL-02</strain>
    </source>
</reference>
<evidence type="ECO:0000256" key="5">
    <source>
        <dbReference type="SAM" id="Phobius"/>
    </source>
</evidence>
<dbReference type="AlphaFoldDB" id="A0AA95HF23"/>
<sequence length="674" mass="72884">MAKYSMRIIYILGMLLCYSVFTLNVTWADEIYSLDDYNNQSVKSTKLRPELVRLLQQVNKTETSEFLGKLQAKSESSEELLVIDAIAKHDPNTLLNDLKKLGIKSASIHGRIVSGQLPVSSLKLVDSLVSLNEIRLSQVMTAAGSVVSNGDIALQADVARQQFGKTGQGITIGILSDSYDCLHGASKDKESKDLPEQAFAVQDALDCSEKTDEGRALMQIIHDIAPDANLVFFSAANGFANTANAILDLAFKYKANIIIDDFKPLSASFFQKDIISQAVERVVKSGVVYLSAAGNNGRQSYQSYYDDYVNSTLHLNAHDFDPSSKVDVYQTINIPEGNNIVFLFQWDSPAFSISGSPGTETDLDMFIFNKSHSKMLAASQYNNLGKDPVEILSFFNPIGSGETQFDLMITKASGKSPGLLKYIVVDGPDYAIQEFNTSSSSIFGHANSEFAITVGAANYKETPAFGVSPPLVAFYSSSGGMPLLFDLKGNALDKIIVAKKPDVVAPDDVNTTFFGQIDTDDDGMPNILGTSAATPHIAGVVALLLESKPQLQPMDIQLILQRSATDILQLNDSVKTFAGAGFDFDSGYGLVDTRAAMTLTSSYQASPMPSTEVIDSPLSINNISEQGGGGVTSVFCLTFLMIIVMFRGNITNSIMPIGNCSRSNRCNCSRNSSP</sequence>
<dbReference type="InterPro" id="IPR000209">
    <property type="entry name" value="Peptidase_S8/S53_dom"/>
</dbReference>
<dbReference type="PRINTS" id="PR00723">
    <property type="entry name" value="SUBTILISIN"/>
</dbReference>
<keyword evidence="2" id="KW-0378">Hydrolase</keyword>
<dbReference type="PANTHER" id="PTHR42884">
    <property type="entry name" value="PROPROTEIN CONVERTASE SUBTILISIN/KEXIN-RELATED"/>
    <property type="match status" value="1"/>
</dbReference>
<name>A0AA95HF23_9GAMM</name>
<gene>
    <name evidence="7" type="ORF">QJT81_09885</name>
</gene>
<evidence type="ECO:0000256" key="2">
    <source>
        <dbReference type="ARBA" id="ARBA00022801"/>
    </source>
</evidence>
<dbReference type="Pfam" id="PF00082">
    <property type="entry name" value="Peptidase_S8"/>
    <property type="match status" value="1"/>
</dbReference>
<dbReference type="GO" id="GO:0016020">
    <property type="term" value="C:membrane"/>
    <property type="evidence" value="ECO:0007669"/>
    <property type="project" value="TreeGrafter"/>
</dbReference>
<dbReference type="CDD" id="cd05562">
    <property type="entry name" value="Peptidases_S53_like"/>
    <property type="match status" value="1"/>
</dbReference>
<dbReference type="InterPro" id="IPR015500">
    <property type="entry name" value="Peptidase_S8_subtilisin-rel"/>
</dbReference>
<dbReference type="Proteomes" id="UP001301326">
    <property type="component" value="Chromosome"/>
</dbReference>
<keyword evidence="5" id="KW-0472">Membrane</keyword>
<feature type="domain" description="Peptidase S8/S53" evidence="6">
    <location>
        <begin position="440"/>
        <end position="589"/>
    </location>
</feature>
<organism evidence="7">
    <name type="scientific">Candidatus Thiothrix putei</name>
    <dbReference type="NCBI Taxonomy" id="3080811"/>
    <lineage>
        <taxon>Bacteria</taxon>
        <taxon>Pseudomonadati</taxon>
        <taxon>Pseudomonadota</taxon>
        <taxon>Gammaproteobacteria</taxon>
        <taxon>Thiotrichales</taxon>
        <taxon>Thiotrichaceae</taxon>
        <taxon>Thiothrix</taxon>
    </lineage>
</organism>
<dbReference type="PROSITE" id="PS00138">
    <property type="entry name" value="SUBTILASE_SER"/>
    <property type="match status" value="1"/>
</dbReference>
<dbReference type="SUPFAM" id="SSF52743">
    <property type="entry name" value="Subtilisin-like"/>
    <property type="match status" value="1"/>
</dbReference>
<dbReference type="EMBL" id="CP124756">
    <property type="protein sequence ID" value="WGZ96252.1"/>
    <property type="molecule type" value="Genomic_DNA"/>
</dbReference>
<dbReference type="PANTHER" id="PTHR42884:SF14">
    <property type="entry name" value="NEUROENDOCRINE CONVERTASE 1"/>
    <property type="match status" value="1"/>
</dbReference>
<comment type="caution">
    <text evidence="4">Lacks conserved residue(s) required for the propagation of feature annotation.</text>
</comment>
<evidence type="ECO:0000256" key="3">
    <source>
        <dbReference type="ARBA" id="ARBA00022825"/>
    </source>
</evidence>
<dbReference type="KEGG" id="tput:QJT81_09885"/>
<proteinExistence type="inferred from homology"/>
<reference evidence="7" key="1">
    <citation type="journal article" date="2023" name="Int. J. Mol. Sci.">
        <title>Metagenomics Revealed a New Genus 'Candidatus Thiocaldithrix dubininis' gen. nov., sp. nov. and a New Species 'Candidatus Thiothrix putei' sp. nov. in the Family Thiotrichaceae, Some Members of Which Have Traits of Both Na+- and H+-Motive Energetics.</title>
        <authorList>
            <person name="Ravin N.V."/>
            <person name="Muntyan M.S."/>
            <person name="Smolyakov D.D."/>
            <person name="Rudenko T.S."/>
            <person name="Beletsky A.V."/>
            <person name="Mardanov A.V."/>
            <person name="Grabovich M.Y."/>
        </authorList>
    </citation>
    <scope>NUCLEOTIDE SEQUENCE</scope>
    <source>
        <strain evidence="7">GKL-02</strain>
    </source>
</reference>
<feature type="transmembrane region" description="Helical" evidence="5">
    <location>
        <begin position="627"/>
        <end position="646"/>
    </location>
</feature>
<keyword evidence="1" id="KW-0645">Protease</keyword>
<dbReference type="InterPro" id="IPR034075">
    <property type="entry name" value="Glr3161-like_dom"/>
</dbReference>
<keyword evidence="5" id="KW-0812">Transmembrane</keyword>
<evidence type="ECO:0000313" key="7">
    <source>
        <dbReference type="EMBL" id="WGZ96252.1"/>
    </source>
</evidence>
<dbReference type="Gene3D" id="3.40.50.200">
    <property type="entry name" value="Peptidase S8/S53 domain"/>
    <property type="match status" value="2"/>
</dbReference>
<evidence type="ECO:0000256" key="4">
    <source>
        <dbReference type="PROSITE-ProRule" id="PRU01240"/>
    </source>
</evidence>
<protein>
    <submittedName>
        <fullName evidence="7">S8 family serine peptidase</fullName>
    </submittedName>
</protein>
<evidence type="ECO:0000259" key="6">
    <source>
        <dbReference type="Pfam" id="PF00082"/>
    </source>
</evidence>
<comment type="similarity">
    <text evidence="4">Belongs to the peptidase S8 family.</text>
</comment>
<keyword evidence="3" id="KW-0720">Serine protease</keyword>
<dbReference type="GO" id="GO:0016485">
    <property type="term" value="P:protein processing"/>
    <property type="evidence" value="ECO:0007669"/>
    <property type="project" value="TreeGrafter"/>
</dbReference>
<dbReference type="PROSITE" id="PS51892">
    <property type="entry name" value="SUBTILASE"/>
    <property type="match status" value="1"/>
</dbReference>